<gene>
    <name evidence="20" type="ORF">GOP47_0008268</name>
</gene>
<evidence type="ECO:0000256" key="14">
    <source>
        <dbReference type="ARBA" id="ARBA00062868"/>
    </source>
</evidence>
<keyword evidence="7" id="KW-0378">Hydrolase</keyword>
<name>A0A9D4UZ05_ADICA</name>
<keyword evidence="4" id="KW-0934">Plastid</keyword>
<keyword evidence="6" id="KW-0547">Nucleotide-binding</keyword>
<comment type="caution">
    <text evidence="20">The sequence shown here is derived from an EMBL/GenBank/DDBJ whole genome shotgun (WGS) entry which is preliminary data.</text>
</comment>
<dbReference type="PROSITE" id="PS50893">
    <property type="entry name" value="ABC_TRANSPORTER_2"/>
    <property type="match status" value="1"/>
</dbReference>
<dbReference type="OrthoDB" id="66620at2759"/>
<dbReference type="InterPro" id="IPR050352">
    <property type="entry name" value="ABCG_transporters"/>
</dbReference>
<dbReference type="InterPro" id="IPR013525">
    <property type="entry name" value="ABC2_TM"/>
</dbReference>
<feature type="transmembrane region" description="Helical" evidence="18">
    <location>
        <begin position="808"/>
        <end position="826"/>
    </location>
</feature>
<evidence type="ECO:0000256" key="9">
    <source>
        <dbReference type="ARBA" id="ARBA00022967"/>
    </source>
</evidence>
<sequence length="835" mass="92502">MVYAAGGFRPEGRPVSHANGIPQNYMHEQSGQELRALHSLLSDEQTRKKSVRIGEDDPYATSKLGYGPAGLMFEDLTYTVTKKMKKDGQWISKDMDLLHQVAGFAPKAMVTAVMGPSGAGKSTFLDALAGRIATGSLGGIVKLDGHRVSPTLIKRVSAYVMQDDQLFPMLTVWETLMFAAEVRLGNKVSREEKRMRVVKLIDQLGLNSAQNTFIGDEGHRGVSGGERRRVSIGVDIIHGPSLLFLDEPTSGLDSTSAFSVIEKVHAIAESGSTVLLTIHQPSFRIQQLLNHLIVLARGKLVYQGPPSSVAAHLSGMNRKVPKGENSIEYLLDVIQEYDRSAYGVDPLMIYARDGVPPANKGPLPERTPTLQPTGKSLHAGLVSPGKAAFSPGVVLKPVGSEPRGRDAPINPFLPSFEEDIGAFDDYDHSLKSPWVGSAQATPTSAASTYYKGLADTFRLTPKLTPRIRMPAKRSESSTNLIAMAEEGAGGHRSRLGNHGGVHRNAPAMAAHYVGEIGPATPTPQANHYQDYNPEEADNELSEDDYDPPDYGPKYANSWMAELLVLIRRNFLNIRRTPELFLSRQMVLTVMAIVLATLFHNTHHDPQGVTNLLAFFIFTVCLFFFSSNDAVPAFIQERFIFIRETSHNSYRSSSYVISGIITYLPFLAVQALTYCLIVWWTLHLGNRGFAELIFFWLVLFSSLLTTNSFVMFVSSMVPNFILGYAAVIAFTALFFLTCGYFLKRSDVPPYWIWLHFISTIKYPYEALLLNQFSDPKTCYLPLPAGCGLHGPDILDDLSIDIPKSKWHDLAILLCWGIVYRILFYCVLRFGSKNQRR</sequence>
<evidence type="ECO:0000256" key="4">
    <source>
        <dbReference type="ARBA" id="ARBA00022528"/>
    </source>
</evidence>
<evidence type="ECO:0000256" key="8">
    <source>
        <dbReference type="ARBA" id="ARBA00022840"/>
    </source>
</evidence>
<evidence type="ECO:0000256" key="10">
    <source>
        <dbReference type="ARBA" id="ARBA00022989"/>
    </source>
</evidence>
<evidence type="ECO:0000256" key="17">
    <source>
        <dbReference type="SAM" id="MobiDB-lite"/>
    </source>
</evidence>
<keyword evidence="10 18" id="KW-1133">Transmembrane helix</keyword>
<dbReference type="Gene3D" id="3.40.50.300">
    <property type="entry name" value="P-loop containing nucleotide triphosphate hydrolases"/>
    <property type="match status" value="1"/>
</dbReference>
<feature type="compositionally biased region" description="Acidic residues" evidence="17">
    <location>
        <begin position="532"/>
        <end position="544"/>
    </location>
</feature>
<proteinExistence type="inferred from homology"/>
<dbReference type="AlphaFoldDB" id="A0A9D4UZ05"/>
<evidence type="ECO:0000256" key="13">
    <source>
        <dbReference type="ARBA" id="ARBA00061310"/>
    </source>
</evidence>
<dbReference type="PANTHER" id="PTHR48041">
    <property type="entry name" value="ABC TRANSPORTER G FAMILY MEMBER 28"/>
    <property type="match status" value="1"/>
</dbReference>
<dbReference type="GO" id="GO:0009610">
    <property type="term" value="P:response to symbiotic fungus"/>
    <property type="evidence" value="ECO:0007669"/>
    <property type="project" value="UniProtKB-ARBA"/>
</dbReference>
<feature type="region of interest" description="Disordered" evidence="17">
    <location>
        <begin position="1"/>
        <end position="23"/>
    </location>
</feature>
<comment type="subunit">
    <text evidence="14">Heterodimerizes with STR; the resulting transporter is located in the peri-arbuscular membrane.</text>
</comment>
<dbReference type="InterPro" id="IPR027417">
    <property type="entry name" value="P-loop_NTPase"/>
</dbReference>
<dbReference type="Pfam" id="PF00005">
    <property type="entry name" value="ABC_tran"/>
    <property type="match status" value="1"/>
</dbReference>
<dbReference type="Pfam" id="PF19055">
    <property type="entry name" value="ABC2_membrane_7"/>
    <property type="match status" value="1"/>
</dbReference>
<feature type="region of interest" description="Disordered" evidence="17">
    <location>
        <begin position="515"/>
        <end position="544"/>
    </location>
</feature>
<evidence type="ECO:0000256" key="6">
    <source>
        <dbReference type="ARBA" id="ARBA00022741"/>
    </source>
</evidence>
<feature type="transmembrane region" description="Helical" evidence="18">
    <location>
        <begin position="611"/>
        <end position="634"/>
    </location>
</feature>
<dbReference type="Pfam" id="PF01061">
    <property type="entry name" value="ABC2_membrane"/>
    <property type="match status" value="1"/>
</dbReference>
<dbReference type="Proteomes" id="UP000886520">
    <property type="component" value="Chromosome 8"/>
</dbReference>
<evidence type="ECO:0000256" key="5">
    <source>
        <dbReference type="ARBA" id="ARBA00022692"/>
    </source>
</evidence>
<comment type="subcellular location">
    <subcellularLocation>
        <location evidence="1">Cell membrane</location>
        <topology evidence="1">Multi-pass membrane protein</topology>
    </subcellularLocation>
</comment>
<dbReference type="InterPro" id="IPR043926">
    <property type="entry name" value="ABCG_dom"/>
</dbReference>
<dbReference type="PANTHER" id="PTHR48041:SF20">
    <property type="entry name" value="ABC TRANSPORTER G FAMILY MEMBER STR2"/>
    <property type="match status" value="1"/>
</dbReference>
<feature type="domain" description="ABC transporter" evidence="19">
    <location>
        <begin position="71"/>
        <end position="322"/>
    </location>
</feature>
<accession>A0A9D4UZ05</accession>
<evidence type="ECO:0000256" key="15">
    <source>
        <dbReference type="ARBA" id="ARBA00071994"/>
    </source>
</evidence>
<evidence type="ECO:0000256" key="12">
    <source>
        <dbReference type="ARBA" id="ARBA00023180"/>
    </source>
</evidence>
<evidence type="ECO:0000256" key="11">
    <source>
        <dbReference type="ARBA" id="ARBA00023136"/>
    </source>
</evidence>
<feature type="transmembrane region" description="Helical" evidence="18">
    <location>
        <begin position="719"/>
        <end position="741"/>
    </location>
</feature>
<keyword evidence="9" id="KW-1278">Translocase</keyword>
<dbReference type="PROSITE" id="PS00211">
    <property type="entry name" value="ABC_TRANSPORTER_1"/>
    <property type="match status" value="1"/>
</dbReference>
<keyword evidence="3" id="KW-1003">Cell membrane</keyword>
<dbReference type="GO" id="GO:0140359">
    <property type="term" value="F:ABC-type transporter activity"/>
    <property type="evidence" value="ECO:0007669"/>
    <property type="project" value="InterPro"/>
</dbReference>
<keyword evidence="2" id="KW-0813">Transport</keyword>
<protein>
    <recommendedName>
        <fullName evidence="15">ABC transporter G family member STR2</fullName>
    </recommendedName>
    <alternativeName>
        <fullName evidence="16">Protein STUNTED ARBUSCULE 2</fullName>
    </alternativeName>
</protein>
<dbReference type="InterPro" id="IPR017871">
    <property type="entry name" value="ABC_transporter-like_CS"/>
</dbReference>
<keyword evidence="21" id="KW-1185">Reference proteome</keyword>
<dbReference type="CDD" id="cd03213">
    <property type="entry name" value="ABCG_EPDR"/>
    <property type="match status" value="1"/>
</dbReference>
<evidence type="ECO:0000256" key="1">
    <source>
        <dbReference type="ARBA" id="ARBA00004651"/>
    </source>
</evidence>
<comment type="similarity">
    <text evidence="13">Belongs to the ABC transporter superfamily. ABCG family. Stunted arbuscule (STR) subfamily.</text>
</comment>
<evidence type="ECO:0000256" key="16">
    <source>
        <dbReference type="ARBA" id="ARBA00079341"/>
    </source>
</evidence>
<feature type="transmembrane region" description="Helical" evidence="18">
    <location>
        <begin position="580"/>
        <end position="599"/>
    </location>
</feature>
<evidence type="ECO:0000256" key="2">
    <source>
        <dbReference type="ARBA" id="ARBA00022448"/>
    </source>
</evidence>
<evidence type="ECO:0000256" key="7">
    <source>
        <dbReference type="ARBA" id="ARBA00022801"/>
    </source>
</evidence>
<evidence type="ECO:0000313" key="21">
    <source>
        <dbReference type="Proteomes" id="UP000886520"/>
    </source>
</evidence>
<feature type="transmembrane region" description="Helical" evidence="18">
    <location>
        <begin position="691"/>
        <end position="712"/>
    </location>
</feature>
<evidence type="ECO:0000256" key="18">
    <source>
        <dbReference type="SAM" id="Phobius"/>
    </source>
</evidence>
<dbReference type="InterPro" id="IPR003593">
    <property type="entry name" value="AAA+_ATPase"/>
</dbReference>
<keyword evidence="11 18" id="KW-0472">Membrane</keyword>
<feature type="transmembrane region" description="Helical" evidence="18">
    <location>
        <begin position="654"/>
        <end position="679"/>
    </location>
</feature>
<keyword evidence="4" id="KW-0150">Chloroplast</keyword>
<dbReference type="GO" id="GO:0005524">
    <property type="term" value="F:ATP binding"/>
    <property type="evidence" value="ECO:0007669"/>
    <property type="project" value="UniProtKB-KW"/>
</dbReference>
<dbReference type="InterPro" id="IPR003439">
    <property type="entry name" value="ABC_transporter-like_ATP-bd"/>
</dbReference>
<evidence type="ECO:0000256" key="3">
    <source>
        <dbReference type="ARBA" id="ARBA00022475"/>
    </source>
</evidence>
<reference evidence="20" key="1">
    <citation type="submission" date="2021-01" db="EMBL/GenBank/DDBJ databases">
        <title>Adiantum capillus-veneris genome.</title>
        <authorList>
            <person name="Fang Y."/>
            <person name="Liao Q."/>
        </authorList>
    </citation>
    <scope>NUCLEOTIDE SEQUENCE</scope>
    <source>
        <strain evidence="20">H3</strain>
        <tissue evidence="20">Leaf</tissue>
    </source>
</reference>
<keyword evidence="12" id="KW-0325">Glycoprotein</keyword>
<evidence type="ECO:0000259" key="19">
    <source>
        <dbReference type="PROSITE" id="PS50893"/>
    </source>
</evidence>
<keyword evidence="8" id="KW-0067">ATP-binding</keyword>
<organism evidence="20 21">
    <name type="scientific">Adiantum capillus-veneris</name>
    <name type="common">Maidenhair fern</name>
    <dbReference type="NCBI Taxonomy" id="13818"/>
    <lineage>
        <taxon>Eukaryota</taxon>
        <taxon>Viridiplantae</taxon>
        <taxon>Streptophyta</taxon>
        <taxon>Embryophyta</taxon>
        <taxon>Tracheophyta</taxon>
        <taxon>Polypodiopsida</taxon>
        <taxon>Polypodiidae</taxon>
        <taxon>Polypodiales</taxon>
        <taxon>Pteridineae</taxon>
        <taxon>Pteridaceae</taxon>
        <taxon>Vittarioideae</taxon>
        <taxon>Adiantum</taxon>
    </lineage>
</organism>
<dbReference type="SMART" id="SM00382">
    <property type="entry name" value="AAA"/>
    <property type="match status" value="1"/>
</dbReference>
<dbReference type="GO" id="GO:0016887">
    <property type="term" value="F:ATP hydrolysis activity"/>
    <property type="evidence" value="ECO:0007669"/>
    <property type="project" value="InterPro"/>
</dbReference>
<dbReference type="SUPFAM" id="SSF52540">
    <property type="entry name" value="P-loop containing nucleoside triphosphate hydrolases"/>
    <property type="match status" value="1"/>
</dbReference>
<dbReference type="GO" id="GO:0005886">
    <property type="term" value="C:plasma membrane"/>
    <property type="evidence" value="ECO:0007669"/>
    <property type="project" value="UniProtKB-SubCell"/>
</dbReference>
<evidence type="ECO:0000313" key="20">
    <source>
        <dbReference type="EMBL" id="KAI5076203.1"/>
    </source>
</evidence>
<dbReference type="FunFam" id="3.40.50.300:FF:001556">
    <property type="entry name" value="ABC transporter G family member 6"/>
    <property type="match status" value="1"/>
</dbReference>
<dbReference type="EMBL" id="JABFUD020000008">
    <property type="protein sequence ID" value="KAI5076203.1"/>
    <property type="molecule type" value="Genomic_DNA"/>
</dbReference>
<keyword evidence="5 18" id="KW-0812">Transmembrane</keyword>